<evidence type="ECO:0000256" key="1">
    <source>
        <dbReference type="SAM" id="Phobius"/>
    </source>
</evidence>
<gene>
    <name evidence="2" type="ORF">BDCG_17706</name>
</gene>
<name>A0ABP2ESZ7_AJEDR</name>
<sequence>MVEKPVRPKRRRSEFPANAIRATDREYWKRRLAEHNAEQERRSLMTPEEIATENGLQLQRELAAHLELILFGSFCIFNTLMYTLKNTLIVSSRLRPEVNKRCIVT</sequence>
<keyword evidence="1" id="KW-0812">Transmembrane</keyword>
<accession>A0ABP2ESZ7</accession>
<feature type="non-terminal residue" evidence="2">
    <location>
        <position position="105"/>
    </location>
</feature>
<keyword evidence="1" id="KW-1133">Transmembrane helix</keyword>
<keyword evidence="3" id="KW-1185">Reference proteome</keyword>
<dbReference type="Proteomes" id="UP000002039">
    <property type="component" value="Unassembled WGS sequence"/>
</dbReference>
<reference evidence="3" key="1">
    <citation type="journal article" date="2015" name="PLoS Genet.">
        <title>The dynamic genome and transcriptome of the human fungal pathogen Blastomyces and close relative Emmonsia.</title>
        <authorList>
            <person name="Munoz J.F."/>
            <person name="Gauthier G.M."/>
            <person name="Desjardins C.A."/>
            <person name="Gallo J.E."/>
            <person name="Holder J."/>
            <person name="Sullivan T.D."/>
            <person name="Marty A.J."/>
            <person name="Carmen J.C."/>
            <person name="Chen Z."/>
            <person name="Ding L."/>
            <person name="Gujja S."/>
            <person name="Magrini V."/>
            <person name="Misas E."/>
            <person name="Mitreva M."/>
            <person name="Priest M."/>
            <person name="Saif S."/>
            <person name="Whiston E.A."/>
            <person name="Young S."/>
            <person name="Zeng Q."/>
            <person name="Goldman W.E."/>
            <person name="Mardis E.R."/>
            <person name="Taylor J.W."/>
            <person name="McEwen J.G."/>
            <person name="Clay O.K."/>
            <person name="Klein B.S."/>
            <person name="Cuomo C.A."/>
        </authorList>
    </citation>
    <scope>NUCLEOTIDE SEQUENCE [LARGE SCALE GENOMIC DNA]</scope>
    <source>
        <strain evidence="3">ER-3 / ATCC MYA-2586</strain>
    </source>
</reference>
<keyword evidence="1" id="KW-0472">Membrane</keyword>
<evidence type="ECO:0000313" key="3">
    <source>
        <dbReference type="Proteomes" id="UP000002039"/>
    </source>
</evidence>
<feature type="transmembrane region" description="Helical" evidence="1">
    <location>
        <begin position="62"/>
        <end position="84"/>
    </location>
</feature>
<organism evidence="2 3">
    <name type="scientific">Ajellomyces dermatitidis (strain ER-3 / ATCC MYA-2586)</name>
    <name type="common">Blastomyces dermatitidis</name>
    <dbReference type="NCBI Taxonomy" id="559297"/>
    <lineage>
        <taxon>Eukaryota</taxon>
        <taxon>Fungi</taxon>
        <taxon>Dikarya</taxon>
        <taxon>Ascomycota</taxon>
        <taxon>Pezizomycotina</taxon>
        <taxon>Eurotiomycetes</taxon>
        <taxon>Eurotiomycetidae</taxon>
        <taxon>Onygenales</taxon>
        <taxon>Ajellomycetaceae</taxon>
        <taxon>Blastomyces</taxon>
    </lineage>
</organism>
<evidence type="ECO:0000313" key="2">
    <source>
        <dbReference type="EMBL" id="EEQ84723.2"/>
    </source>
</evidence>
<protein>
    <submittedName>
        <fullName evidence="2">Uncharacterized protein</fullName>
    </submittedName>
</protein>
<dbReference type="EMBL" id="EQ999982">
    <property type="protein sequence ID" value="EEQ84723.2"/>
    <property type="molecule type" value="Genomic_DNA"/>
</dbReference>
<proteinExistence type="predicted"/>
<dbReference type="GeneID" id="69032598"/>
<dbReference type="RefSeq" id="XP_045272628.1">
    <property type="nucleotide sequence ID" value="XM_045426786.1"/>
</dbReference>